<dbReference type="SUPFAM" id="SSF51735">
    <property type="entry name" value="NAD(P)-binding Rossmann-fold domains"/>
    <property type="match status" value="2"/>
</dbReference>
<sequence>MEGKIVIITGGASGIGAEAARLFTEHGARVVITDVQDKLGRKTEVENAIKFTVEKHGRIDVLFSNAGIPEPLLDIRDLNLEAFDRVMAVNVRGAAAFIKHGARAMVEKKTRGSIVCTTSVASVIAGTVVPHGYTASKHALEASEIEEIFSETANLKGIVLKARHVADAALFLASDDSAYVSGHNLLVDGGFSVFEVPQQCRRDAGGASGIGAEAARLFTEHGARVVITDVKDELGRNVAVSIGEDKVSYFHCDVRKETEPLLDIRDLNLEAFDRVMAVNVRGAAAFIKHVARAMVEKKTRGSIVCTTSVASVIAGTVVPHGYTASKHALMEASELEEIFSETANLKGIVLKARHVAEAALFLASDDSAYVSGHNLLVDGGFSVVKN</sequence>
<protein>
    <recommendedName>
        <fullName evidence="7">3-oxoacyl-[acyl-carrier-protein] reductase</fullName>
    </recommendedName>
</protein>
<dbReference type="Gene3D" id="3.40.50.720">
    <property type="entry name" value="NAD(P)-binding Rossmann-like Domain"/>
    <property type="match status" value="3"/>
</dbReference>
<evidence type="ECO:0000256" key="1">
    <source>
        <dbReference type="ARBA" id="ARBA00004229"/>
    </source>
</evidence>
<comment type="similarity">
    <text evidence="2">Belongs to the short-chain dehydrogenases/reductases (SDR) family.</text>
</comment>
<dbReference type="PANTHER" id="PTHR42820">
    <property type="entry name" value="SHORT-CHAIN DEHYDROGENASE REDUCTASE"/>
    <property type="match status" value="1"/>
</dbReference>
<dbReference type="Pfam" id="PF13561">
    <property type="entry name" value="adh_short_C2"/>
    <property type="match status" value="3"/>
</dbReference>
<accession>A0ABQ8C9Q8</accession>
<proteinExistence type="inferred from homology"/>
<evidence type="ECO:0000256" key="2">
    <source>
        <dbReference type="ARBA" id="ARBA00006484"/>
    </source>
</evidence>
<dbReference type="Proteomes" id="UP000824890">
    <property type="component" value="Unassembled WGS sequence"/>
</dbReference>
<keyword evidence="6" id="KW-1185">Reference proteome</keyword>
<dbReference type="Pfam" id="PF00106">
    <property type="entry name" value="adh_short"/>
    <property type="match status" value="3"/>
</dbReference>
<comment type="caution">
    <text evidence="5">The sequence shown here is derived from an EMBL/GenBank/DDBJ whole genome shotgun (WGS) entry which is preliminary data.</text>
</comment>
<keyword evidence="3" id="KW-0150">Chloroplast</keyword>
<gene>
    <name evidence="5" type="ORF">HID58_036486</name>
</gene>
<organism evidence="5 6">
    <name type="scientific">Brassica napus</name>
    <name type="common">Rape</name>
    <dbReference type="NCBI Taxonomy" id="3708"/>
    <lineage>
        <taxon>Eukaryota</taxon>
        <taxon>Viridiplantae</taxon>
        <taxon>Streptophyta</taxon>
        <taxon>Embryophyta</taxon>
        <taxon>Tracheophyta</taxon>
        <taxon>Spermatophyta</taxon>
        <taxon>Magnoliopsida</taxon>
        <taxon>eudicotyledons</taxon>
        <taxon>Gunneridae</taxon>
        <taxon>Pentapetalae</taxon>
        <taxon>rosids</taxon>
        <taxon>malvids</taxon>
        <taxon>Brassicales</taxon>
        <taxon>Brassicaceae</taxon>
        <taxon>Brassiceae</taxon>
        <taxon>Brassica</taxon>
    </lineage>
</organism>
<dbReference type="PANTHER" id="PTHR42820:SF19">
    <property type="entry name" value="3-OXOACYL-[ACYL-CARRIER-PROTEIN] REDUCTASE"/>
    <property type="match status" value="1"/>
</dbReference>
<evidence type="ECO:0000256" key="3">
    <source>
        <dbReference type="ARBA" id="ARBA00022528"/>
    </source>
</evidence>
<evidence type="ECO:0008006" key="7">
    <source>
        <dbReference type="Google" id="ProtNLM"/>
    </source>
</evidence>
<dbReference type="PRINTS" id="PR00081">
    <property type="entry name" value="GDHRDH"/>
</dbReference>
<dbReference type="EMBL" id="JAGKQM010000009">
    <property type="protein sequence ID" value="KAH0913165.1"/>
    <property type="molecule type" value="Genomic_DNA"/>
</dbReference>
<dbReference type="InterPro" id="IPR002347">
    <property type="entry name" value="SDR_fam"/>
</dbReference>
<name>A0ABQ8C9Q8_BRANA</name>
<evidence type="ECO:0000313" key="6">
    <source>
        <dbReference type="Proteomes" id="UP000824890"/>
    </source>
</evidence>
<evidence type="ECO:0000313" key="5">
    <source>
        <dbReference type="EMBL" id="KAH0913165.1"/>
    </source>
</evidence>
<reference evidence="5 6" key="1">
    <citation type="submission" date="2021-05" db="EMBL/GenBank/DDBJ databases">
        <title>Genome Assembly of Synthetic Allotetraploid Brassica napus Reveals Homoeologous Exchanges between Subgenomes.</title>
        <authorList>
            <person name="Davis J.T."/>
        </authorList>
    </citation>
    <scope>NUCLEOTIDE SEQUENCE [LARGE SCALE GENOMIC DNA]</scope>
    <source>
        <strain evidence="6">cv. Da-Ae</strain>
        <tissue evidence="5">Seedling</tissue>
    </source>
</reference>
<comment type="subcellular location">
    <subcellularLocation>
        <location evidence="1">Plastid</location>
        <location evidence="1">Chloroplast</location>
    </subcellularLocation>
</comment>
<evidence type="ECO:0000256" key="4">
    <source>
        <dbReference type="ARBA" id="ARBA00022640"/>
    </source>
</evidence>
<keyword evidence="4" id="KW-0934">Plastid</keyword>
<dbReference type="InterPro" id="IPR036291">
    <property type="entry name" value="NAD(P)-bd_dom_sf"/>
</dbReference>